<dbReference type="Proteomes" id="UP000032522">
    <property type="component" value="Unassembled WGS sequence"/>
</dbReference>
<dbReference type="InterPro" id="IPR058534">
    <property type="entry name" value="YjdF"/>
</dbReference>
<comment type="caution">
    <text evidence="2">The sequence shown here is derived from an EMBL/GenBank/DDBJ whole genome shotgun (WGS) entry which is preliminary data.</text>
</comment>
<evidence type="ECO:0000256" key="1">
    <source>
        <dbReference type="SAM" id="Phobius"/>
    </source>
</evidence>
<feature type="transmembrane region" description="Helical" evidence="1">
    <location>
        <begin position="176"/>
        <end position="194"/>
    </location>
</feature>
<dbReference type="OrthoDB" id="9786473at2"/>
<dbReference type="Pfam" id="PF09997">
    <property type="entry name" value="DUF2238"/>
    <property type="match status" value="1"/>
</dbReference>
<dbReference type="PATRIC" id="fig|1462.6.peg.1509"/>
<evidence type="ECO:0000313" key="3">
    <source>
        <dbReference type="Proteomes" id="UP000032522"/>
    </source>
</evidence>
<feature type="transmembrane region" description="Helical" evidence="1">
    <location>
        <begin position="9"/>
        <end position="26"/>
    </location>
</feature>
<sequence length="210" mass="24098">MEQARQTRIHGLLLLIVAAVFVWSAIRPTSYAVWALEVAPALVGLVIVMALYQRFRLTTMSYVIIAMLAVLMLIGGHYIYSKVPFFNWIKDAFHFERNHYDRFGHFLKGTFAIVLREIVLRKTPLSRGPWLFTIVTSMSLAIAALYEIIEWLVSLISKGGKASKDFLGTQGDIWDTQWDMVCTLIGTLIALWLLSRWHDRQLARLDQPRS</sequence>
<keyword evidence="1" id="KW-0472">Membrane</keyword>
<dbReference type="EMBL" id="JYBP01000003">
    <property type="protein sequence ID" value="KJE25799.1"/>
    <property type="molecule type" value="Genomic_DNA"/>
</dbReference>
<name>A0A0D8BP69_GEOKU</name>
<feature type="transmembrane region" description="Helical" evidence="1">
    <location>
        <begin position="100"/>
        <end position="119"/>
    </location>
</feature>
<keyword evidence="1" id="KW-1133">Transmembrane helix</keyword>
<dbReference type="InterPro" id="IPR014509">
    <property type="entry name" value="YjdF-like"/>
</dbReference>
<organism evidence="2 3">
    <name type="scientific">Geobacillus kaustophilus</name>
    <dbReference type="NCBI Taxonomy" id="1462"/>
    <lineage>
        <taxon>Bacteria</taxon>
        <taxon>Bacillati</taxon>
        <taxon>Bacillota</taxon>
        <taxon>Bacilli</taxon>
        <taxon>Bacillales</taxon>
        <taxon>Anoxybacillaceae</taxon>
        <taxon>Geobacillus</taxon>
        <taxon>Geobacillus thermoleovorans group</taxon>
    </lineage>
</organism>
<keyword evidence="1" id="KW-0812">Transmembrane</keyword>
<feature type="transmembrane region" description="Helical" evidence="1">
    <location>
        <begin position="59"/>
        <end position="80"/>
    </location>
</feature>
<accession>A0A0D8BP69</accession>
<protein>
    <recommendedName>
        <fullName evidence="4">DUF2238 domain-containing protein</fullName>
    </recommendedName>
</protein>
<reference evidence="2 3" key="1">
    <citation type="submission" date="2015-01" db="EMBL/GenBank/DDBJ databases">
        <authorList>
            <person name="Filippidou S."/>
            <person name="Jeanneret N."/>
            <person name="Russel-Delif L."/>
            <person name="Junier T."/>
            <person name="Wunderlin T."/>
            <person name="Molina V."/>
            <person name="Johnson S.L."/>
            <person name="Davenport K.W."/>
            <person name="Chain P.S."/>
            <person name="Dorador C."/>
            <person name="Junier P."/>
        </authorList>
    </citation>
    <scope>NUCLEOTIDE SEQUENCE [LARGE SCALE GENOMIC DNA]</scope>
    <source>
        <strain evidence="2 3">Et7/4</strain>
    </source>
</reference>
<dbReference type="PIRSF" id="PIRSF020606">
    <property type="entry name" value="UCP020606"/>
    <property type="match status" value="1"/>
</dbReference>
<feature type="transmembrane region" description="Helical" evidence="1">
    <location>
        <begin position="32"/>
        <end position="52"/>
    </location>
</feature>
<feature type="transmembrane region" description="Helical" evidence="1">
    <location>
        <begin position="131"/>
        <end position="156"/>
    </location>
</feature>
<evidence type="ECO:0000313" key="2">
    <source>
        <dbReference type="EMBL" id="KJE25799.1"/>
    </source>
</evidence>
<dbReference type="RefSeq" id="WP_044731373.1">
    <property type="nucleotide sequence ID" value="NZ_JYBP01000003.1"/>
</dbReference>
<gene>
    <name evidence="2" type="ORF">LG52_1319</name>
</gene>
<evidence type="ECO:0008006" key="4">
    <source>
        <dbReference type="Google" id="ProtNLM"/>
    </source>
</evidence>
<dbReference type="AlphaFoldDB" id="A0A0D8BP69"/>
<proteinExistence type="predicted"/>